<evidence type="ECO:0000313" key="8">
    <source>
        <dbReference type="Ensembl" id="ENSGWIP00000047679.1"/>
    </source>
</evidence>
<keyword evidence="9" id="KW-1185">Reference proteome</keyword>
<reference evidence="8" key="1">
    <citation type="submission" date="2020-06" db="EMBL/GenBank/DDBJ databases">
        <authorList>
            <consortium name="Wellcome Sanger Institute Data Sharing"/>
        </authorList>
    </citation>
    <scope>NUCLEOTIDE SEQUENCE [LARGE SCALE GENOMIC DNA]</scope>
</reference>
<keyword evidence="4 7" id="KW-0812">Transmembrane</keyword>
<keyword evidence="5 7" id="KW-1133">Transmembrane helix</keyword>
<dbReference type="RefSeq" id="XP_028316762.1">
    <property type="nucleotide sequence ID" value="XM_028460961.1"/>
</dbReference>
<dbReference type="PANTHER" id="PTHR16024">
    <property type="entry name" value="XK-RELATED PROTEIN"/>
    <property type="match status" value="1"/>
</dbReference>
<evidence type="ECO:0000256" key="7">
    <source>
        <dbReference type="RuleBase" id="RU910716"/>
    </source>
</evidence>
<accession>A0A8C5HN24</accession>
<dbReference type="InterPro" id="IPR018629">
    <property type="entry name" value="XK-rel"/>
</dbReference>
<feature type="transmembrane region" description="Helical" evidence="7">
    <location>
        <begin position="318"/>
        <end position="342"/>
    </location>
</feature>
<dbReference type="GeneID" id="114471959"/>
<dbReference type="GO" id="GO:1902742">
    <property type="term" value="P:apoptotic process involved in development"/>
    <property type="evidence" value="ECO:0007669"/>
    <property type="project" value="TreeGrafter"/>
</dbReference>
<comment type="subcellular location">
    <subcellularLocation>
        <location evidence="1">Cell membrane</location>
        <topology evidence="1">Multi-pass membrane protein</topology>
    </subcellularLocation>
    <subcellularLocation>
        <location evidence="7">Membrane</location>
        <topology evidence="7">Multi-pass membrane protein</topology>
    </subcellularLocation>
</comment>
<dbReference type="AlphaFoldDB" id="A0A8C5HN24"/>
<proteinExistence type="inferred from homology"/>
<dbReference type="GO" id="GO:0005886">
    <property type="term" value="C:plasma membrane"/>
    <property type="evidence" value="ECO:0007669"/>
    <property type="project" value="UniProtKB-SubCell"/>
</dbReference>
<organism evidence="8 9">
    <name type="scientific">Gouania willdenowi</name>
    <name type="common">Blunt-snouted clingfish</name>
    <name type="synonym">Lepadogaster willdenowi</name>
    <dbReference type="NCBI Taxonomy" id="441366"/>
    <lineage>
        <taxon>Eukaryota</taxon>
        <taxon>Metazoa</taxon>
        <taxon>Chordata</taxon>
        <taxon>Craniata</taxon>
        <taxon>Vertebrata</taxon>
        <taxon>Euteleostomi</taxon>
        <taxon>Actinopterygii</taxon>
        <taxon>Neopterygii</taxon>
        <taxon>Teleostei</taxon>
        <taxon>Neoteleostei</taxon>
        <taxon>Acanthomorphata</taxon>
        <taxon>Ovalentaria</taxon>
        <taxon>Blenniimorphae</taxon>
        <taxon>Blenniiformes</taxon>
        <taxon>Gobiesocoidei</taxon>
        <taxon>Gobiesocidae</taxon>
        <taxon>Gobiesocinae</taxon>
        <taxon>Gouania</taxon>
    </lineage>
</organism>
<reference evidence="8" key="3">
    <citation type="submission" date="2025-09" db="UniProtKB">
        <authorList>
            <consortium name="Ensembl"/>
        </authorList>
    </citation>
    <scope>IDENTIFICATION</scope>
</reference>
<dbReference type="PANTHER" id="PTHR16024:SF19">
    <property type="entry name" value="XK-RELATED PROTEIN"/>
    <property type="match status" value="1"/>
</dbReference>
<name>A0A8C5HN24_GOUWI</name>
<reference evidence="8" key="2">
    <citation type="submission" date="2025-08" db="UniProtKB">
        <authorList>
            <consortium name="Ensembl"/>
        </authorList>
    </citation>
    <scope>IDENTIFICATION</scope>
</reference>
<evidence type="ECO:0000256" key="3">
    <source>
        <dbReference type="ARBA" id="ARBA00022475"/>
    </source>
</evidence>
<protein>
    <recommendedName>
        <fullName evidence="7">XK-related protein</fullName>
    </recommendedName>
</protein>
<dbReference type="Ensembl" id="ENSGWIT00000051575.1">
    <property type="protein sequence ID" value="ENSGWIP00000047679.1"/>
    <property type="gene ID" value="ENSGWIG00000023449.1"/>
</dbReference>
<feature type="transmembrane region" description="Helical" evidence="7">
    <location>
        <begin position="286"/>
        <end position="306"/>
    </location>
</feature>
<evidence type="ECO:0000256" key="5">
    <source>
        <dbReference type="ARBA" id="ARBA00022989"/>
    </source>
</evidence>
<feature type="transmembrane region" description="Helical" evidence="7">
    <location>
        <begin position="259"/>
        <end position="277"/>
    </location>
</feature>
<feature type="transmembrane region" description="Helical" evidence="7">
    <location>
        <begin position="43"/>
        <end position="65"/>
    </location>
</feature>
<keyword evidence="6 7" id="KW-0472">Membrane</keyword>
<sequence>MVFRYSRLDLFFTCLGLFLFLLDLVLDMKVAVGFYQEGSFWCLGILLLFLGGSSVLVQLYSWLFYSYDPPPTNRRSEVEQRVSPWLLKLLHVLQMGIYLRNAGVLVTSIKGCWNRNEDLKDLAVYLSYDLSILRIVETFSESAPQLVLMLTVILQQGVPDIMTVMKALVSAAAIAFSMTTYHRSLRSFLQNKNQQTPWSSLVYFSWNVLLVSARLAALTLFSSVLPCFIFTHFLCSWMMFFFFAWRLQTSFMDSASGEWLYRATVGLIWYFNWFNVVDGRTIYKSLAYHGFILVDISVLCGVWYWRMSSEPPHYVIPHLHIVITAASVVGFYIMGLLLKLVYYRWFHPTLSSDQLKGAVTEVVPDEVDSRAFSTEERSAPCNKRMRQLAQNFYT</sequence>
<comment type="similarity">
    <text evidence="2 7">Belongs to the XK family.</text>
</comment>
<dbReference type="GO" id="GO:0043652">
    <property type="term" value="P:engulfment of apoptotic cell"/>
    <property type="evidence" value="ECO:0007669"/>
    <property type="project" value="TreeGrafter"/>
</dbReference>
<evidence type="ECO:0000313" key="9">
    <source>
        <dbReference type="Proteomes" id="UP000694680"/>
    </source>
</evidence>
<keyword evidence="3" id="KW-1003">Cell membrane</keyword>
<evidence type="ECO:0000256" key="1">
    <source>
        <dbReference type="ARBA" id="ARBA00004651"/>
    </source>
</evidence>
<evidence type="ECO:0000256" key="2">
    <source>
        <dbReference type="ARBA" id="ARBA00008789"/>
    </source>
</evidence>
<evidence type="ECO:0000256" key="6">
    <source>
        <dbReference type="ARBA" id="ARBA00023136"/>
    </source>
</evidence>
<dbReference type="InterPro" id="IPR050895">
    <property type="entry name" value="XK-related_scramblase"/>
</dbReference>
<evidence type="ECO:0000256" key="4">
    <source>
        <dbReference type="ARBA" id="ARBA00022692"/>
    </source>
</evidence>
<dbReference type="Proteomes" id="UP000694680">
    <property type="component" value="Chromosome 11"/>
</dbReference>
<gene>
    <name evidence="8" type="primary">LOC114471959</name>
</gene>
<dbReference type="Pfam" id="PF09815">
    <property type="entry name" value="XK-related"/>
    <property type="match status" value="1"/>
</dbReference>
<dbReference type="GO" id="GO:0070782">
    <property type="term" value="P:phosphatidylserine exposure on apoptotic cell surface"/>
    <property type="evidence" value="ECO:0007669"/>
    <property type="project" value="TreeGrafter"/>
</dbReference>
<dbReference type="OrthoDB" id="6136301at2759"/>
<feature type="transmembrane region" description="Helical" evidence="7">
    <location>
        <begin position="228"/>
        <end position="247"/>
    </location>
</feature>